<reference evidence="2 3" key="1">
    <citation type="submission" date="2017-01" db="EMBL/GenBank/DDBJ databases">
        <title>A new Hymenobacter.</title>
        <authorList>
            <person name="Liang Y."/>
            <person name="Feng F."/>
        </authorList>
    </citation>
    <scope>NUCLEOTIDE SEQUENCE [LARGE SCALE GENOMIC DNA]</scope>
    <source>
        <strain evidence="2">MIMBbqt21</strain>
    </source>
</reference>
<evidence type="ECO:0000256" key="1">
    <source>
        <dbReference type="SAM" id="SignalP"/>
    </source>
</evidence>
<comment type="caution">
    <text evidence="2">The sequence shown here is derived from an EMBL/GenBank/DDBJ whole genome shotgun (WGS) entry which is preliminary data.</text>
</comment>
<dbReference type="EMBL" id="MTSE01000002">
    <property type="protein sequence ID" value="OUJ75498.1"/>
    <property type="molecule type" value="Genomic_DNA"/>
</dbReference>
<dbReference type="AlphaFoldDB" id="A0A243WI40"/>
<evidence type="ECO:0000313" key="3">
    <source>
        <dbReference type="Proteomes" id="UP000194873"/>
    </source>
</evidence>
<feature type="chain" id="PRO_5012512449" evidence="1">
    <location>
        <begin position="27"/>
        <end position="63"/>
    </location>
</feature>
<protein>
    <submittedName>
        <fullName evidence="2">Uncharacterized protein</fullName>
    </submittedName>
</protein>
<accession>A0A243WI40</accession>
<organism evidence="2 3">
    <name type="scientific">Hymenobacter crusticola</name>
    <dbReference type="NCBI Taxonomy" id="1770526"/>
    <lineage>
        <taxon>Bacteria</taxon>
        <taxon>Pseudomonadati</taxon>
        <taxon>Bacteroidota</taxon>
        <taxon>Cytophagia</taxon>
        <taxon>Cytophagales</taxon>
        <taxon>Hymenobacteraceae</taxon>
        <taxon>Hymenobacter</taxon>
    </lineage>
</organism>
<keyword evidence="3" id="KW-1185">Reference proteome</keyword>
<evidence type="ECO:0000313" key="2">
    <source>
        <dbReference type="EMBL" id="OUJ75498.1"/>
    </source>
</evidence>
<name>A0A243WI40_9BACT</name>
<dbReference type="Proteomes" id="UP000194873">
    <property type="component" value="Unassembled WGS sequence"/>
</dbReference>
<gene>
    <name evidence="2" type="ORF">BXP70_05665</name>
</gene>
<feature type="signal peptide" evidence="1">
    <location>
        <begin position="1"/>
        <end position="26"/>
    </location>
</feature>
<proteinExistence type="predicted"/>
<keyword evidence="1" id="KW-0732">Signal</keyword>
<sequence length="63" mass="7167">MHTCFTRFAAFALLLFVMLSATATFAATPYTRAVTRGHGYAHRPYYKPYHGAKHRGLLSLLHR</sequence>